<dbReference type="PROSITE" id="PS51409">
    <property type="entry name" value="ARGINASE_2"/>
    <property type="match status" value="1"/>
</dbReference>
<evidence type="ECO:0000313" key="7">
    <source>
        <dbReference type="Proteomes" id="UP001198402"/>
    </source>
</evidence>
<keyword evidence="4" id="KW-0464">Manganese</keyword>
<accession>A0ABS7Y137</accession>
<name>A0ABS7Y137_9FLAO</name>
<proteinExistence type="inferred from homology"/>
<dbReference type="EMBL" id="JAIUJS010000003">
    <property type="protein sequence ID" value="MCA0152954.1"/>
    <property type="molecule type" value="Genomic_DNA"/>
</dbReference>
<evidence type="ECO:0000256" key="1">
    <source>
        <dbReference type="ARBA" id="ARBA00022723"/>
    </source>
</evidence>
<evidence type="ECO:0000256" key="4">
    <source>
        <dbReference type="ARBA" id="ARBA00023211"/>
    </source>
</evidence>
<dbReference type="InterPro" id="IPR006035">
    <property type="entry name" value="Ureohydrolase"/>
</dbReference>
<dbReference type="PANTHER" id="PTHR11358:SF35">
    <property type="entry name" value="FORMIMIDOYLGLUTAMASE"/>
    <property type="match status" value="1"/>
</dbReference>
<protein>
    <submittedName>
        <fullName evidence="6">Formimidoylglutamase</fullName>
    </submittedName>
</protein>
<keyword evidence="1" id="KW-0479">Metal-binding</keyword>
<organism evidence="6 7">
    <name type="scientific">Winogradskyella vincentii</name>
    <dbReference type="NCBI Taxonomy" id="2877122"/>
    <lineage>
        <taxon>Bacteria</taxon>
        <taxon>Pseudomonadati</taxon>
        <taxon>Bacteroidota</taxon>
        <taxon>Flavobacteriia</taxon>
        <taxon>Flavobacteriales</taxon>
        <taxon>Flavobacteriaceae</taxon>
        <taxon>Winogradskyella</taxon>
    </lineage>
</organism>
<keyword evidence="3" id="KW-0369">Histidine metabolism</keyword>
<evidence type="ECO:0000256" key="5">
    <source>
        <dbReference type="PROSITE-ProRule" id="PRU00742"/>
    </source>
</evidence>
<reference evidence="7" key="1">
    <citation type="submission" date="2023-07" db="EMBL/GenBank/DDBJ databases">
        <authorList>
            <person name="Yue Y."/>
        </authorList>
    </citation>
    <scope>NUCLEOTIDE SEQUENCE [LARGE SCALE GENOMIC DNA]</scope>
    <source>
        <strain evidence="7">2Y89</strain>
    </source>
</reference>
<comment type="caution">
    <text evidence="6">The sequence shown here is derived from an EMBL/GenBank/DDBJ whole genome shotgun (WGS) entry which is preliminary data.</text>
</comment>
<keyword evidence="2" id="KW-0378">Hydrolase</keyword>
<dbReference type="RefSeq" id="WP_224477881.1">
    <property type="nucleotide sequence ID" value="NZ_JAIUJS010000003.1"/>
</dbReference>
<dbReference type="SUPFAM" id="SSF52768">
    <property type="entry name" value="Arginase/deacetylase"/>
    <property type="match status" value="1"/>
</dbReference>
<evidence type="ECO:0000256" key="2">
    <source>
        <dbReference type="ARBA" id="ARBA00022801"/>
    </source>
</evidence>
<comment type="similarity">
    <text evidence="5">Belongs to the arginase family.</text>
</comment>
<dbReference type="InterPro" id="IPR023696">
    <property type="entry name" value="Ureohydrolase_dom_sf"/>
</dbReference>
<dbReference type="Proteomes" id="UP001198402">
    <property type="component" value="Unassembled WGS sequence"/>
</dbReference>
<gene>
    <name evidence="6" type="ORF">LBV24_06990</name>
</gene>
<dbReference type="PANTHER" id="PTHR11358">
    <property type="entry name" value="ARGINASE/AGMATINASE"/>
    <property type="match status" value="1"/>
</dbReference>
<evidence type="ECO:0000313" key="6">
    <source>
        <dbReference type="EMBL" id="MCA0152954.1"/>
    </source>
</evidence>
<dbReference type="Gene3D" id="3.40.800.10">
    <property type="entry name" value="Ureohydrolase domain"/>
    <property type="match status" value="1"/>
</dbReference>
<keyword evidence="7" id="KW-1185">Reference proteome</keyword>
<evidence type="ECO:0000256" key="3">
    <source>
        <dbReference type="ARBA" id="ARBA00022808"/>
    </source>
</evidence>
<dbReference type="Pfam" id="PF00491">
    <property type="entry name" value="Arginase"/>
    <property type="match status" value="1"/>
</dbReference>
<sequence>MKNLVLLSKKDRDLIVNSRKGESKFGEQIRLFSNLNNIYEAITNLDVDYVIFGITEDIGVQANLGQPGTRKAWESAIKALLNTQSNAYTNAKRIAVLGHLSYEEEQNTLNEIDQTKRKSLTQIRSMVEKIDSDVTYLVACIVKAGKIPIIIGGGHNNSYGNIKGTSLALNNKINVINLDAHTDFRAEEGRHSGNGFSYAFAEGFLKRYFIFGLHENYTSSRIFKTIKKLKNIKFNTYESIEIRNELDFQDQLMYASEFISKESFGIELDCDAIENMPSSAMTPSGFSMKQARQFINFFGQNRNVKYLHICEASPTKKTQQSVGKAIAYLITDFIRANGS</sequence>
<dbReference type="CDD" id="cd09988">
    <property type="entry name" value="Formimidoylglutamase"/>
    <property type="match status" value="1"/>
</dbReference>